<accession>A0A2U1F891</accession>
<gene>
    <name evidence="1" type="ORF">C7382_11341</name>
</gene>
<comment type="caution">
    <text evidence="1">The sequence shown here is derived from an EMBL/GenBank/DDBJ whole genome shotgun (WGS) entry which is preliminary data.</text>
</comment>
<keyword evidence="2" id="KW-1185">Reference proteome</keyword>
<evidence type="ECO:0000313" key="2">
    <source>
        <dbReference type="Proteomes" id="UP000245462"/>
    </source>
</evidence>
<dbReference type="EMBL" id="QEKY01000013">
    <property type="protein sequence ID" value="PVZ08388.1"/>
    <property type="molecule type" value="Genomic_DNA"/>
</dbReference>
<sequence length="56" mass="6381">MFVFAARNNLIFNRLRVVYAAIRLTNITKNFSPSDLQFSGFLSDSLETEYLSNTSS</sequence>
<evidence type="ECO:0000313" key="1">
    <source>
        <dbReference type="EMBL" id="PVZ08388.1"/>
    </source>
</evidence>
<name>A0A2U1F891_9PORP</name>
<reference evidence="1 2" key="1">
    <citation type="submission" date="2018-04" db="EMBL/GenBank/DDBJ databases">
        <title>Genomic Encyclopedia of Type Strains, Phase IV (KMG-IV): sequencing the most valuable type-strain genomes for metagenomic binning, comparative biology and taxonomic classification.</title>
        <authorList>
            <person name="Goeker M."/>
        </authorList>
    </citation>
    <scope>NUCLEOTIDE SEQUENCE [LARGE SCALE GENOMIC DNA]</scope>
    <source>
        <strain evidence="1 2">DSM 28520</strain>
    </source>
</reference>
<dbReference type="Proteomes" id="UP000245462">
    <property type="component" value="Unassembled WGS sequence"/>
</dbReference>
<dbReference type="AlphaFoldDB" id="A0A2U1F891"/>
<protein>
    <submittedName>
        <fullName evidence="1">Uncharacterized protein</fullName>
    </submittedName>
</protein>
<organism evidence="1 2">
    <name type="scientific">Porphyromonas loveana</name>
    <dbReference type="NCBI Taxonomy" id="1884669"/>
    <lineage>
        <taxon>Bacteria</taxon>
        <taxon>Pseudomonadati</taxon>
        <taxon>Bacteroidota</taxon>
        <taxon>Bacteroidia</taxon>
        <taxon>Bacteroidales</taxon>
        <taxon>Porphyromonadaceae</taxon>
        <taxon>Porphyromonas</taxon>
    </lineage>
</organism>
<proteinExistence type="predicted"/>